<proteinExistence type="predicted"/>
<protein>
    <submittedName>
        <fullName evidence="2">Uncharacterized protein</fullName>
    </submittedName>
</protein>
<feature type="compositionally biased region" description="Basic and acidic residues" evidence="1">
    <location>
        <begin position="335"/>
        <end position="351"/>
    </location>
</feature>
<feature type="compositionally biased region" description="Low complexity" evidence="1">
    <location>
        <begin position="166"/>
        <end position="188"/>
    </location>
</feature>
<dbReference type="SUPFAM" id="SSF141571">
    <property type="entry name" value="Pentapeptide repeat-like"/>
    <property type="match status" value="1"/>
</dbReference>
<feature type="compositionally biased region" description="Gly residues" evidence="1">
    <location>
        <begin position="130"/>
        <end position="141"/>
    </location>
</feature>
<dbReference type="EMBL" id="JACHJB010000003">
    <property type="protein sequence ID" value="MBB6350671.1"/>
    <property type="molecule type" value="Genomic_DNA"/>
</dbReference>
<dbReference type="Gene3D" id="2.160.20.80">
    <property type="entry name" value="E3 ubiquitin-protein ligase SopA"/>
    <property type="match status" value="1"/>
</dbReference>
<feature type="compositionally biased region" description="Low complexity" evidence="1">
    <location>
        <begin position="196"/>
        <end position="235"/>
    </location>
</feature>
<evidence type="ECO:0000256" key="1">
    <source>
        <dbReference type="SAM" id="MobiDB-lite"/>
    </source>
</evidence>
<comment type="caution">
    <text evidence="2">The sequence shown here is derived from an EMBL/GenBank/DDBJ whole genome shotgun (WGS) entry which is preliminary data.</text>
</comment>
<dbReference type="RefSeq" id="WP_185088426.1">
    <property type="nucleotide sequence ID" value="NZ_JACHJB010000003.1"/>
</dbReference>
<feature type="compositionally biased region" description="Polar residues" evidence="1">
    <location>
        <begin position="242"/>
        <end position="254"/>
    </location>
</feature>
<keyword evidence="3" id="KW-1185">Reference proteome</keyword>
<organism evidence="2 3">
    <name type="scientific">Nonomuraea muscovyensis</name>
    <dbReference type="NCBI Taxonomy" id="1124761"/>
    <lineage>
        <taxon>Bacteria</taxon>
        <taxon>Bacillati</taxon>
        <taxon>Actinomycetota</taxon>
        <taxon>Actinomycetes</taxon>
        <taxon>Streptosporangiales</taxon>
        <taxon>Streptosporangiaceae</taxon>
        <taxon>Nonomuraea</taxon>
    </lineage>
</organism>
<dbReference type="Proteomes" id="UP000583800">
    <property type="component" value="Unassembled WGS sequence"/>
</dbReference>
<accession>A0A7X0CAL9</accession>
<feature type="region of interest" description="Disordered" evidence="1">
    <location>
        <begin position="104"/>
        <end position="283"/>
    </location>
</feature>
<feature type="region of interest" description="Disordered" evidence="1">
    <location>
        <begin position="327"/>
        <end position="370"/>
    </location>
</feature>
<sequence length="370" mass="37963">MADANPYSLGNLPNVESSGVKFAPGKLESNSKTLTADGDKLAAFAGRTGGISLGWLGYGMTGRQCDSAHEQACTQQVDTIKAAKKVLDSWREALRIADAKYVEADEQSTPQNPYVGNPQIPSIPPYNGSGLNGSGLDGLNGSGLNTPGISPAGLNTPGLNDPNLQDPNLQDPNLRDPNLPDPNLQNPNPQNPNLPDPNLQDPNLQNPNLPDPNLQNPNLQNPNLNQPNINQPDLPTVDPSKSALSGLSDPTKTGLSGVDPATLPNPQTRIPDSLNTADPGRVTNGVPGGGTSTGTGMGAGGAAGVGAGRLPGGAAAMGGMGGMPFMPMSPMGAGGDKEREGGGSELLRGDPDDWEYEEGVTDAVLRHEGA</sequence>
<evidence type="ECO:0000313" key="3">
    <source>
        <dbReference type="Proteomes" id="UP000583800"/>
    </source>
</evidence>
<feature type="compositionally biased region" description="Polar residues" evidence="1">
    <location>
        <begin position="264"/>
        <end position="276"/>
    </location>
</feature>
<reference evidence="2 3" key="1">
    <citation type="submission" date="2020-08" db="EMBL/GenBank/DDBJ databases">
        <title>Sequencing the genomes of 1000 actinobacteria strains.</title>
        <authorList>
            <person name="Klenk H.-P."/>
        </authorList>
    </citation>
    <scope>NUCLEOTIDE SEQUENCE [LARGE SCALE GENOMIC DNA]</scope>
    <source>
        <strain evidence="2 3">DSM 45913</strain>
    </source>
</reference>
<name>A0A7X0CAL9_9ACTN</name>
<evidence type="ECO:0000313" key="2">
    <source>
        <dbReference type="EMBL" id="MBB6350671.1"/>
    </source>
</evidence>
<gene>
    <name evidence="2" type="ORF">FHU36_007243</name>
</gene>
<dbReference type="AlphaFoldDB" id="A0A7X0CAL9"/>